<accession>A0A0A0LPT9</accession>
<dbReference type="Gramene" id="KGN62832">
    <property type="protein sequence ID" value="KGN62832"/>
    <property type="gene ID" value="Csa_2G375230"/>
</dbReference>
<organism evidence="1 2">
    <name type="scientific">Cucumis sativus</name>
    <name type="common">Cucumber</name>
    <dbReference type="NCBI Taxonomy" id="3659"/>
    <lineage>
        <taxon>Eukaryota</taxon>
        <taxon>Viridiplantae</taxon>
        <taxon>Streptophyta</taxon>
        <taxon>Embryophyta</taxon>
        <taxon>Tracheophyta</taxon>
        <taxon>Spermatophyta</taxon>
        <taxon>Magnoliopsida</taxon>
        <taxon>eudicotyledons</taxon>
        <taxon>Gunneridae</taxon>
        <taxon>Pentapetalae</taxon>
        <taxon>rosids</taxon>
        <taxon>fabids</taxon>
        <taxon>Cucurbitales</taxon>
        <taxon>Cucurbitaceae</taxon>
        <taxon>Benincaseae</taxon>
        <taxon>Cucumis</taxon>
    </lineage>
</organism>
<reference evidence="1 2" key="4">
    <citation type="journal article" date="2011" name="BMC Genomics">
        <title>RNA-Seq improves annotation of protein-coding genes in the cucumber genome.</title>
        <authorList>
            <person name="Li Z."/>
            <person name="Zhang Z."/>
            <person name="Yan P."/>
            <person name="Huang S."/>
            <person name="Fei Z."/>
            <person name="Lin K."/>
        </authorList>
    </citation>
    <scope>NUCLEOTIDE SEQUENCE [LARGE SCALE GENOMIC DNA]</scope>
    <source>
        <strain evidence="2">cv. 9930</strain>
    </source>
</reference>
<proteinExistence type="predicted"/>
<dbReference type="EMBL" id="CM002923">
    <property type="protein sequence ID" value="KGN62832.1"/>
    <property type="molecule type" value="Genomic_DNA"/>
</dbReference>
<evidence type="ECO:0000313" key="1">
    <source>
        <dbReference type="EMBL" id="KGN62832.1"/>
    </source>
</evidence>
<reference evidence="1 2" key="3">
    <citation type="journal article" date="2010" name="BMC Genomics">
        <title>Transcriptome sequencing and comparative analysis of cucumber flowers with different sex types.</title>
        <authorList>
            <person name="Guo S."/>
            <person name="Zheng Y."/>
            <person name="Joung J.G."/>
            <person name="Liu S."/>
            <person name="Zhang Z."/>
            <person name="Crasta O.R."/>
            <person name="Sobral B.W."/>
            <person name="Xu Y."/>
            <person name="Huang S."/>
            <person name="Fei Z."/>
        </authorList>
    </citation>
    <scope>NUCLEOTIDE SEQUENCE [LARGE SCALE GENOMIC DNA]</scope>
    <source>
        <strain evidence="2">cv. 9930</strain>
    </source>
</reference>
<name>A0A0A0LPT9_CUCSA</name>
<gene>
    <name evidence="1" type="ORF">Csa_2G375230</name>
</gene>
<evidence type="ECO:0000313" key="2">
    <source>
        <dbReference type="Proteomes" id="UP000029981"/>
    </source>
</evidence>
<protein>
    <submittedName>
        <fullName evidence="1">Uncharacterized protein</fullName>
    </submittedName>
</protein>
<sequence>MCLDQRLFHIIITQELSERTRRRATAARDATGRDATTATWGGRAANGVLPLVDYLLSPSRSDSGGDFLPCASLVDFPLSLRSGYGVIFLSSQVFQRKNKRKEIEKLNSLDPSM</sequence>
<reference evidence="1 2" key="1">
    <citation type="journal article" date="2009" name="Nat. Genet.">
        <title>The genome of the cucumber, Cucumis sativus L.</title>
        <authorList>
            <person name="Huang S."/>
            <person name="Li R."/>
            <person name="Zhang Z."/>
            <person name="Li L."/>
            <person name="Gu X."/>
            <person name="Fan W."/>
            <person name="Lucas W.J."/>
            <person name="Wang X."/>
            <person name="Xie B."/>
            <person name="Ni P."/>
            <person name="Ren Y."/>
            <person name="Zhu H."/>
            <person name="Li J."/>
            <person name="Lin K."/>
            <person name="Jin W."/>
            <person name="Fei Z."/>
            <person name="Li G."/>
            <person name="Staub J."/>
            <person name="Kilian A."/>
            <person name="van der Vossen E.A."/>
            <person name="Wu Y."/>
            <person name="Guo J."/>
            <person name="He J."/>
            <person name="Jia Z."/>
            <person name="Ren Y."/>
            <person name="Tian G."/>
            <person name="Lu Y."/>
            <person name="Ruan J."/>
            <person name="Qian W."/>
            <person name="Wang M."/>
            <person name="Huang Q."/>
            <person name="Li B."/>
            <person name="Xuan Z."/>
            <person name="Cao J."/>
            <person name="Asan"/>
            <person name="Wu Z."/>
            <person name="Zhang J."/>
            <person name="Cai Q."/>
            <person name="Bai Y."/>
            <person name="Zhao B."/>
            <person name="Han Y."/>
            <person name="Li Y."/>
            <person name="Li X."/>
            <person name="Wang S."/>
            <person name="Shi Q."/>
            <person name="Liu S."/>
            <person name="Cho W.K."/>
            <person name="Kim J.Y."/>
            <person name="Xu Y."/>
            <person name="Heller-Uszynska K."/>
            <person name="Miao H."/>
            <person name="Cheng Z."/>
            <person name="Zhang S."/>
            <person name="Wu J."/>
            <person name="Yang Y."/>
            <person name="Kang H."/>
            <person name="Li M."/>
            <person name="Liang H."/>
            <person name="Ren X."/>
            <person name="Shi Z."/>
            <person name="Wen M."/>
            <person name="Jian M."/>
            <person name="Yang H."/>
            <person name="Zhang G."/>
            <person name="Yang Z."/>
            <person name="Chen R."/>
            <person name="Liu S."/>
            <person name="Li J."/>
            <person name="Ma L."/>
            <person name="Liu H."/>
            <person name="Zhou Y."/>
            <person name="Zhao J."/>
            <person name="Fang X."/>
            <person name="Li G."/>
            <person name="Fang L."/>
            <person name="Li Y."/>
            <person name="Liu D."/>
            <person name="Zheng H."/>
            <person name="Zhang Y."/>
            <person name="Qin N."/>
            <person name="Li Z."/>
            <person name="Yang G."/>
            <person name="Yang S."/>
            <person name="Bolund L."/>
            <person name="Kristiansen K."/>
            <person name="Zheng H."/>
            <person name="Li S."/>
            <person name="Zhang X."/>
            <person name="Yang H."/>
            <person name="Wang J."/>
            <person name="Sun R."/>
            <person name="Zhang B."/>
            <person name="Jiang S."/>
            <person name="Wang J."/>
            <person name="Du Y."/>
            <person name="Li S."/>
        </authorList>
    </citation>
    <scope>NUCLEOTIDE SEQUENCE [LARGE SCALE GENOMIC DNA]</scope>
    <source>
        <strain evidence="2">cv. 9930</strain>
    </source>
</reference>
<keyword evidence="2" id="KW-1185">Reference proteome</keyword>
<reference evidence="1 2" key="2">
    <citation type="journal article" date="2009" name="PLoS ONE">
        <title>An integrated genetic and cytogenetic map of the cucumber genome.</title>
        <authorList>
            <person name="Ren Y."/>
            <person name="Zhang Z."/>
            <person name="Liu J."/>
            <person name="Staub J.E."/>
            <person name="Han Y."/>
            <person name="Cheng Z."/>
            <person name="Li X."/>
            <person name="Lu J."/>
            <person name="Miao H."/>
            <person name="Kang H."/>
            <person name="Xie B."/>
            <person name="Gu X."/>
            <person name="Wang X."/>
            <person name="Du Y."/>
            <person name="Jin W."/>
            <person name="Huang S."/>
        </authorList>
    </citation>
    <scope>NUCLEOTIDE SEQUENCE [LARGE SCALE GENOMIC DNA]</scope>
    <source>
        <strain evidence="2">cv. 9930</strain>
    </source>
</reference>
<dbReference type="Proteomes" id="UP000029981">
    <property type="component" value="Chromosome 2"/>
</dbReference>
<dbReference type="AlphaFoldDB" id="A0A0A0LPT9"/>